<dbReference type="AlphaFoldDB" id="A0AA40AT61"/>
<evidence type="ECO:0000256" key="1">
    <source>
        <dbReference type="SAM" id="MobiDB-lite"/>
    </source>
</evidence>
<feature type="region of interest" description="Disordered" evidence="1">
    <location>
        <begin position="200"/>
        <end position="229"/>
    </location>
</feature>
<keyword evidence="3" id="KW-1185">Reference proteome</keyword>
<evidence type="ECO:0000313" key="3">
    <source>
        <dbReference type="Proteomes" id="UP001172159"/>
    </source>
</evidence>
<reference evidence="2" key="1">
    <citation type="submission" date="2023-06" db="EMBL/GenBank/DDBJ databases">
        <title>Genome-scale phylogeny and comparative genomics of the fungal order Sordariales.</title>
        <authorList>
            <consortium name="Lawrence Berkeley National Laboratory"/>
            <person name="Hensen N."/>
            <person name="Bonometti L."/>
            <person name="Westerberg I."/>
            <person name="Brannstrom I.O."/>
            <person name="Guillou S."/>
            <person name="Cros-Aarteil S."/>
            <person name="Calhoun S."/>
            <person name="Haridas S."/>
            <person name="Kuo A."/>
            <person name="Mondo S."/>
            <person name="Pangilinan J."/>
            <person name="Riley R."/>
            <person name="Labutti K."/>
            <person name="Andreopoulos B."/>
            <person name="Lipzen A."/>
            <person name="Chen C."/>
            <person name="Yanf M."/>
            <person name="Daum C."/>
            <person name="Ng V."/>
            <person name="Clum A."/>
            <person name="Steindorff A."/>
            <person name="Ohm R."/>
            <person name="Martin F."/>
            <person name="Silar P."/>
            <person name="Natvig D."/>
            <person name="Lalanne C."/>
            <person name="Gautier V."/>
            <person name="Ament-Velasquez S.L."/>
            <person name="Kruys A."/>
            <person name="Hutchinson M.I."/>
            <person name="Powell A.J."/>
            <person name="Barry K."/>
            <person name="Miller A.N."/>
            <person name="Grigoriev I.V."/>
            <person name="Debuchy R."/>
            <person name="Gladieux P."/>
            <person name="Thoren M.H."/>
            <person name="Johannesson H."/>
        </authorList>
    </citation>
    <scope>NUCLEOTIDE SEQUENCE</scope>
    <source>
        <strain evidence="2">CBS 540.89</strain>
    </source>
</reference>
<dbReference type="EMBL" id="JAUKTV010000012">
    <property type="protein sequence ID" value="KAK0721560.1"/>
    <property type="molecule type" value="Genomic_DNA"/>
</dbReference>
<proteinExistence type="predicted"/>
<accession>A0AA40AT61</accession>
<comment type="caution">
    <text evidence="2">The sequence shown here is derived from an EMBL/GenBank/DDBJ whole genome shotgun (WGS) entry which is preliminary data.</text>
</comment>
<gene>
    <name evidence="2" type="ORF">B0T21DRAFT_395706</name>
</gene>
<sequence length="229" mass="24976">MGASHDDPPMRLGVRGFAALLYGRESIFSQTHQNRGQPSRTLAHLPALVCEPLHVGRWVWMGASHDDPPMRLGVRGFAALLYGRESIFSQTHQNRGQPSRTLAHLPALVCEPPHVGRWAPYGTFRGVSDRGEHHPAPVLLRLRPMERGNGGQPEVLRPRLQRRRLGSTLPLGPPLGALRRCVRALSAPLPPPTALWGIQKGKADAPTGEPRPLCQASCAARGPCARQST</sequence>
<name>A0AA40AT61_9PEZI</name>
<evidence type="ECO:0000313" key="2">
    <source>
        <dbReference type="EMBL" id="KAK0721560.1"/>
    </source>
</evidence>
<organism evidence="2 3">
    <name type="scientific">Apiosordaria backusii</name>
    <dbReference type="NCBI Taxonomy" id="314023"/>
    <lineage>
        <taxon>Eukaryota</taxon>
        <taxon>Fungi</taxon>
        <taxon>Dikarya</taxon>
        <taxon>Ascomycota</taxon>
        <taxon>Pezizomycotina</taxon>
        <taxon>Sordariomycetes</taxon>
        <taxon>Sordariomycetidae</taxon>
        <taxon>Sordariales</taxon>
        <taxon>Lasiosphaeriaceae</taxon>
        <taxon>Apiosordaria</taxon>
    </lineage>
</organism>
<dbReference type="Proteomes" id="UP001172159">
    <property type="component" value="Unassembled WGS sequence"/>
</dbReference>
<protein>
    <submittedName>
        <fullName evidence="2">Uncharacterized protein</fullName>
    </submittedName>
</protein>